<protein>
    <submittedName>
        <fullName evidence="1">Uncharacterized protein</fullName>
    </submittedName>
</protein>
<proteinExistence type="predicted"/>
<evidence type="ECO:0000313" key="2">
    <source>
        <dbReference type="Proteomes" id="UP001205185"/>
    </source>
</evidence>
<gene>
    <name evidence="1" type="ORF">LV75_005563</name>
</gene>
<dbReference type="Proteomes" id="UP001205185">
    <property type="component" value="Unassembled WGS sequence"/>
</dbReference>
<dbReference type="EMBL" id="JAMTCO010000015">
    <property type="protein sequence ID" value="MCP2273037.1"/>
    <property type="molecule type" value="Genomic_DNA"/>
</dbReference>
<reference evidence="1 2" key="1">
    <citation type="submission" date="2022-06" db="EMBL/GenBank/DDBJ databases">
        <title>Genomic Encyclopedia of Archaeal and Bacterial Type Strains, Phase II (KMG-II): from individual species to whole genera.</title>
        <authorList>
            <person name="Goeker M."/>
        </authorList>
    </citation>
    <scope>NUCLEOTIDE SEQUENCE [LARGE SCALE GENOMIC DNA]</scope>
    <source>
        <strain evidence="1 2">DSM 44255</strain>
    </source>
</reference>
<dbReference type="RefSeq" id="WP_253890057.1">
    <property type="nucleotide sequence ID" value="NZ_BAAAVB010000019.1"/>
</dbReference>
<evidence type="ECO:0000313" key="1">
    <source>
        <dbReference type="EMBL" id="MCP2273037.1"/>
    </source>
</evidence>
<organism evidence="1 2">
    <name type="scientific">Actinokineospora diospyrosa</name>
    <dbReference type="NCBI Taxonomy" id="103728"/>
    <lineage>
        <taxon>Bacteria</taxon>
        <taxon>Bacillati</taxon>
        <taxon>Actinomycetota</taxon>
        <taxon>Actinomycetes</taxon>
        <taxon>Pseudonocardiales</taxon>
        <taxon>Pseudonocardiaceae</taxon>
        <taxon>Actinokineospora</taxon>
    </lineage>
</organism>
<accession>A0ABT1IK58</accession>
<sequence length="179" mass="18970">MAPIGAESRRLCVAAAGTSCPAAEKVLTAAADAAGLSPQWRPGALVAVLGPPATPADRFLRALDTELRAHNATQDRLRLRVALHEGSTPEVRHLLTAPVLVDALDEAPDANLAVLLSDRIPGAAQPPECHEVLLRGNDIAVSPRAWLWLPGWRPGAAERRSGEFDGDRDWVAQGVAHRG</sequence>
<name>A0ABT1IK58_9PSEU</name>
<keyword evidence="2" id="KW-1185">Reference proteome</keyword>
<comment type="caution">
    <text evidence="1">The sequence shown here is derived from an EMBL/GenBank/DDBJ whole genome shotgun (WGS) entry which is preliminary data.</text>
</comment>